<dbReference type="Pfam" id="PF07396">
    <property type="entry name" value="Porin_O_P"/>
    <property type="match status" value="1"/>
</dbReference>
<dbReference type="SUPFAM" id="SSF56935">
    <property type="entry name" value="Porins"/>
    <property type="match status" value="1"/>
</dbReference>
<evidence type="ECO:0000256" key="1">
    <source>
        <dbReference type="SAM" id="SignalP"/>
    </source>
</evidence>
<dbReference type="InterPro" id="IPR010870">
    <property type="entry name" value="Porin_O/P"/>
</dbReference>
<organism evidence="2 3">
    <name type="scientific">Alcanivorax jadensis T9</name>
    <dbReference type="NCBI Taxonomy" id="1177181"/>
    <lineage>
        <taxon>Bacteria</taxon>
        <taxon>Pseudomonadati</taxon>
        <taxon>Pseudomonadota</taxon>
        <taxon>Gammaproteobacteria</taxon>
        <taxon>Oceanospirillales</taxon>
        <taxon>Alcanivoracaceae</taxon>
        <taxon>Alcanivorax</taxon>
    </lineage>
</organism>
<keyword evidence="3" id="KW-1185">Reference proteome</keyword>
<evidence type="ECO:0000313" key="3">
    <source>
        <dbReference type="Proteomes" id="UP000029443"/>
    </source>
</evidence>
<dbReference type="Proteomes" id="UP000029443">
    <property type="component" value="Unassembled WGS sequence"/>
</dbReference>
<gene>
    <name evidence="2" type="ORF">T9A_01614</name>
</gene>
<accession>A0ABR4WE59</accession>
<feature type="chain" id="PRO_5045364383" evidence="1">
    <location>
        <begin position="23"/>
        <end position="380"/>
    </location>
</feature>
<keyword evidence="1" id="KW-0732">Signal</keyword>
<feature type="signal peptide" evidence="1">
    <location>
        <begin position="1"/>
        <end position="22"/>
    </location>
</feature>
<sequence>MKKQMLAVLVGAAVASPAMVIADEASTRGNLKIVSSDGSFEGSVGGRIHFDAYAFDNDLTDSTSTSEFRRARITLKGKLYNWGYVFENDFAGQSGTTGTGFRDMNIYTKVGPGKLTIGQFKPYRSMEEITSSNDILMMERPYASATGIYNGRQFQQGVGYLISDDQYTLGVAGFNTKSAGDNRNEGLGGSARATFAPIMQDNMVVHMGASYSVENANSMTTAFEAEADYVGRRGPSETIALTTDGESVNTVGLEAAISAGPVFAQAEYAIADFGNATGDDEEVQTYYIQGAYTLTGQMKPYKSSKGVFTTAKGNNIVQLTARYDYIENKDVTDLEAETTSVGVNYYLNPAMRFMLNYVMGENTLTGDESNQVALRAQMAF</sequence>
<evidence type="ECO:0000313" key="2">
    <source>
        <dbReference type="EMBL" id="KGD61665.1"/>
    </source>
</evidence>
<comment type="caution">
    <text evidence="2">The sequence shown here is derived from an EMBL/GenBank/DDBJ whole genome shotgun (WGS) entry which is preliminary data.</text>
</comment>
<protein>
    <submittedName>
        <fullName evidence="2">Phosphate-selective porin O and P</fullName>
    </submittedName>
</protein>
<dbReference type="InterPro" id="IPR023614">
    <property type="entry name" value="Porin_dom_sf"/>
</dbReference>
<dbReference type="EMBL" id="ARXU01000004">
    <property type="protein sequence ID" value="KGD61665.1"/>
    <property type="molecule type" value="Genomic_DNA"/>
</dbReference>
<proteinExistence type="predicted"/>
<dbReference type="RefSeq" id="WP_035246829.1">
    <property type="nucleotide sequence ID" value="NZ_ARXU01000004.1"/>
</dbReference>
<reference evidence="2 3" key="1">
    <citation type="submission" date="2012-09" db="EMBL/GenBank/DDBJ databases">
        <title>Genome Sequence of alkane-degrading Bacterium Alcanivorax jadensis T9.</title>
        <authorList>
            <person name="Lai Q."/>
            <person name="Shao Z."/>
        </authorList>
    </citation>
    <scope>NUCLEOTIDE SEQUENCE [LARGE SCALE GENOMIC DNA]</scope>
    <source>
        <strain evidence="2 3">T9</strain>
    </source>
</reference>
<dbReference type="Gene3D" id="2.40.160.10">
    <property type="entry name" value="Porin"/>
    <property type="match status" value="1"/>
</dbReference>
<name>A0ABR4WE59_9GAMM</name>